<dbReference type="OrthoDB" id="9793669at2"/>
<dbReference type="EMBL" id="FWYF01000005">
    <property type="protein sequence ID" value="SMD38982.1"/>
    <property type="molecule type" value="Genomic_DNA"/>
</dbReference>
<sequence>MKTLSPLSLLLFLALPGFAQVPSAEDQIAAAVQAGPEEQRAEATVLGYNMGGQLVELRKGTNQLICLADDPNKAGFNAACYHSSLADFMARGRALKAEGKSRQEISDIREAEAKAGTLLMPKKPATLHVLYGKEAVYNTETGLVENANLRYVVYTPWATQETSGLPLKPMVPGGPWLMFPGTHAAHIMITPPGK</sequence>
<protein>
    <submittedName>
        <fullName evidence="2">Uncharacterized protein</fullName>
    </submittedName>
</protein>
<dbReference type="Proteomes" id="UP000192472">
    <property type="component" value="Unassembled WGS sequence"/>
</dbReference>
<organism evidence="2 3">
    <name type="scientific">Reichenbachiella faecimaris</name>
    <dbReference type="NCBI Taxonomy" id="692418"/>
    <lineage>
        <taxon>Bacteria</taxon>
        <taxon>Pseudomonadati</taxon>
        <taxon>Bacteroidota</taxon>
        <taxon>Cytophagia</taxon>
        <taxon>Cytophagales</taxon>
        <taxon>Reichenbachiellaceae</taxon>
        <taxon>Reichenbachiella</taxon>
    </lineage>
</organism>
<reference evidence="2 3" key="1">
    <citation type="submission" date="2017-04" db="EMBL/GenBank/DDBJ databases">
        <authorList>
            <person name="Afonso C.L."/>
            <person name="Miller P.J."/>
            <person name="Scott M.A."/>
            <person name="Spackman E."/>
            <person name="Goraichik I."/>
            <person name="Dimitrov K.M."/>
            <person name="Suarez D.L."/>
            <person name="Swayne D.E."/>
        </authorList>
    </citation>
    <scope>NUCLEOTIDE SEQUENCE [LARGE SCALE GENOMIC DNA]</scope>
    <source>
        <strain evidence="2 3">DSM 26133</strain>
    </source>
</reference>
<gene>
    <name evidence="2" type="ORF">SAMN04488029_3983</name>
</gene>
<accession>A0A1W2GRE4</accession>
<dbReference type="STRING" id="692418.SAMN04488029_3983"/>
<dbReference type="AlphaFoldDB" id="A0A1W2GRE4"/>
<proteinExistence type="predicted"/>
<feature type="chain" id="PRO_5013320668" evidence="1">
    <location>
        <begin position="20"/>
        <end position="194"/>
    </location>
</feature>
<dbReference type="RefSeq" id="WP_084374627.1">
    <property type="nucleotide sequence ID" value="NZ_FWYF01000005.1"/>
</dbReference>
<evidence type="ECO:0000313" key="3">
    <source>
        <dbReference type="Proteomes" id="UP000192472"/>
    </source>
</evidence>
<feature type="signal peptide" evidence="1">
    <location>
        <begin position="1"/>
        <end position="19"/>
    </location>
</feature>
<evidence type="ECO:0000313" key="2">
    <source>
        <dbReference type="EMBL" id="SMD38982.1"/>
    </source>
</evidence>
<evidence type="ECO:0000256" key="1">
    <source>
        <dbReference type="SAM" id="SignalP"/>
    </source>
</evidence>
<keyword evidence="1" id="KW-0732">Signal</keyword>
<keyword evidence="3" id="KW-1185">Reference proteome</keyword>
<name>A0A1W2GRE4_REIFA</name>